<dbReference type="EMBL" id="BK014049">
    <property type="protein sequence ID" value="DAD52255.1"/>
    <property type="molecule type" value="Genomic_RNA"/>
</dbReference>
<evidence type="ECO:0000313" key="2">
    <source>
        <dbReference type="Proteomes" id="UP000679998"/>
    </source>
</evidence>
<dbReference type="GeneID" id="80398558"/>
<protein>
    <submittedName>
        <fullName evidence="1">Maturation protein</fullName>
    </submittedName>
</protein>
<evidence type="ECO:0000313" key="1">
    <source>
        <dbReference type="EMBL" id="DAD52255.1"/>
    </source>
</evidence>
<gene>
    <name evidence="1" type="primary">SRR6960507_8_1</name>
</gene>
<dbReference type="RefSeq" id="YP_010769515.1">
    <property type="nucleotide sequence ID" value="NC_073999.1"/>
</dbReference>
<dbReference type="Proteomes" id="UP000679998">
    <property type="component" value="Segment"/>
</dbReference>
<proteinExistence type="predicted"/>
<reference evidence="1" key="1">
    <citation type="submission" date="2020-09" db="EMBL/GenBank/DDBJ databases">
        <title>Leviviricetes taxonomy.</title>
        <authorList>
            <person name="Stockdale S.R."/>
            <person name="Callanan J."/>
            <person name="Adriaenssens E.M."/>
            <person name="Kuhn J.H."/>
            <person name="Rumnieks J."/>
            <person name="Shkoporov A."/>
            <person name="Draper L.A."/>
            <person name="Ross P."/>
            <person name="Hill C."/>
        </authorList>
    </citation>
    <scope>NUCLEOTIDE SEQUENCE</scope>
</reference>
<sequence length="428" mass="47110">MPHNAIDTGYVIPVNTHVIQSPSWSPDSLNHSYGVELQQMVWHQEPASTKNLLRADGTRPPSSYWANNVVYVNDVSHVQTGRTSPGWFAHDSSPAVRNMLGGSPSAKAVIDFFVKPVGVNVENRAKTKFLSKLSEASGKGKWDLGVAAGELRETIHMVKDLANGLVAFPRRLADKVEQTPESILSWLRKAERMGVENALRHTAKKERGSLEVVTDAWLTYQLGLKPLAHDIFDGTVYLKAAMAEDDGSSFGVRVKAGAEETYKYSILLVSEGYNGSPLNLYADLEQVVKIDYSCVYKVPVRASLREELGVDNLGSLAWELVRYSWLADYALGVGSWLRSMTAANNTTFLEGTMSRKRVTQIVGLRSEPPPGAVIIKDPASKRMLLDIQLFEREVLHHGVMPAAMPGLKQGIGIDQLANALSVLKNFVR</sequence>
<name>A0A8S5L4H1_9VIRU</name>
<accession>A0A8S5L4H1</accession>
<keyword evidence="2" id="KW-1185">Reference proteome</keyword>
<organism evidence="1 2">
    <name type="scientific">ssRNA phage SRR6960507_8</name>
    <dbReference type="NCBI Taxonomy" id="2786518"/>
    <lineage>
        <taxon>Viruses</taxon>
        <taxon>Riboviria</taxon>
        <taxon>Orthornavirae</taxon>
        <taxon>Lenarviricota</taxon>
        <taxon>Leviviricetes</taxon>
        <taxon>Norzivirales</taxon>
        <taxon>Fiersviridae</taxon>
        <taxon>Mekintivirus</taxon>
        <taxon>Mekintivirus lutihabitans</taxon>
    </lineage>
</organism>
<dbReference type="KEGG" id="vg:80398558"/>